<dbReference type="GO" id="GO:0018104">
    <property type="term" value="P:peptidoglycan-protein cross-linking"/>
    <property type="evidence" value="ECO:0007669"/>
    <property type="project" value="TreeGrafter"/>
</dbReference>
<evidence type="ECO:0000256" key="8">
    <source>
        <dbReference type="ARBA" id="ARBA00023316"/>
    </source>
</evidence>
<dbReference type="GO" id="GO:0071555">
    <property type="term" value="P:cell wall organization"/>
    <property type="evidence" value="ECO:0007669"/>
    <property type="project" value="UniProtKB-UniRule"/>
</dbReference>
<proteinExistence type="inferred from homology"/>
<protein>
    <submittedName>
        <fullName evidence="11">L,D-transpeptidase</fullName>
    </submittedName>
</protein>
<dbReference type="UniPathway" id="UPA00219"/>
<evidence type="ECO:0000256" key="5">
    <source>
        <dbReference type="ARBA" id="ARBA00022801"/>
    </source>
</evidence>
<dbReference type="InterPro" id="IPR038063">
    <property type="entry name" value="Transpep_catalytic_dom"/>
</dbReference>
<evidence type="ECO:0000259" key="10">
    <source>
        <dbReference type="PROSITE" id="PS52029"/>
    </source>
</evidence>
<evidence type="ECO:0000256" key="9">
    <source>
        <dbReference type="PROSITE-ProRule" id="PRU01373"/>
    </source>
</evidence>
<dbReference type="EMBL" id="SRIO01000002">
    <property type="protein sequence ID" value="TFZ83818.1"/>
    <property type="molecule type" value="Genomic_DNA"/>
</dbReference>
<evidence type="ECO:0000313" key="12">
    <source>
        <dbReference type="Proteomes" id="UP000297890"/>
    </source>
</evidence>
<dbReference type="GO" id="GO:0071972">
    <property type="term" value="F:peptidoglycan L,D-transpeptidase activity"/>
    <property type="evidence" value="ECO:0007669"/>
    <property type="project" value="TreeGrafter"/>
</dbReference>
<dbReference type="PANTHER" id="PTHR30582">
    <property type="entry name" value="L,D-TRANSPEPTIDASE"/>
    <property type="match status" value="1"/>
</dbReference>
<dbReference type="PANTHER" id="PTHR30582:SF24">
    <property type="entry name" value="L,D-TRANSPEPTIDASE ERFK_SRFK-RELATED"/>
    <property type="match status" value="1"/>
</dbReference>
<keyword evidence="8 9" id="KW-0961">Cell wall biogenesis/degradation</keyword>
<organism evidence="11 12">
    <name type="scientific">Candidatus Macondimonas diazotrophica</name>
    <dbReference type="NCBI Taxonomy" id="2305248"/>
    <lineage>
        <taxon>Bacteria</taxon>
        <taxon>Pseudomonadati</taxon>
        <taxon>Pseudomonadota</taxon>
        <taxon>Gammaproteobacteria</taxon>
        <taxon>Chromatiales</taxon>
        <taxon>Ectothiorhodospiraceae</taxon>
        <taxon>Candidatus Macondimonas</taxon>
    </lineage>
</organism>
<dbReference type="GO" id="GO:0005576">
    <property type="term" value="C:extracellular region"/>
    <property type="evidence" value="ECO:0007669"/>
    <property type="project" value="TreeGrafter"/>
</dbReference>
<dbReference type="InterPro" id="IPR050979">
    <property type="entry name" value="LD-transpeptidase"/>
</dbReference>
<reference evidence="11 12" key="1">
    <citation type="journal article" date="2019" name="ISME J.">
        <title>Candidatus Macondimonas diazotrophica, a novel gammaproteobacterial genus dominating crude-oil-contaminated coastal sediments.</title>
        <authorList>
            <person name="Karthikeyan S."/>
            <person name="Konstantinidis K."/>
        </authorList>
    </citation>
    <scope>NUCLEOTIDE SEQUENCE [LARGE SCALE GENOMIC DNA]</scope>
    <source>
        <strain evidence="11 12">KTK01</strain>
    </source>
</reference>
<evidence type="ECO:0000313" key="11">
    <source>
        <dbReference type="EMBL" id="TFZ83818.1"/>
    </source>
</evidence>
<gene>
    <name evidence="11" type="ORF">E4680_02240</name>
</gene>
<evidence type="ECO:0000256" key="3">
    <source>
        <dbReference type="ARBA" id="ARBA00022676"/>
    </source>
</evidence>
<evidence type="ECO:0000256" key="4">
    <source>
        <dbReference type="ARBA" id="ARBA00022679"/>
    </source>
</evidence>
<dbReference type="InterPro" id="IPR005490">
    <property type="entry name" value="LD_TPept_cat_dom"/>
</dbReference>
<accession>A0A4Z0FE96</accession>
<feature type="domain" description="L,D-TPase catalytic" evidence="10">
    <location>
        <begin position="8"/>
        <end position="164"/>
    </location>
</feature>
<dbReference type="Gene3D" id="2.40.440.10">
    <property type="entry name" value="L,D-transpeptidase catalytic domain-like"/>
    <property type="match status" value="1"/>
</dbReference>
<dbReference type="GO" id="GO:0008360">
    <property type="term" value="P:regulation of cell shape"/>
    <property type="evidence" value="ECO:0007669"/>
    <property type="project" value="UniProtKB-UniRule"/>
</dbReference>
<dbReference type="CDD" id="cd16913">
    <property type="entry name" value="YkuD_like"/>
    <property type="match status" value="1"/>
</dbReference>
<evidence type="ECO:0000256" key="7">
    <source>
        <dbReference type="ARBA" id="ARBA00022984"/>
    </source>
</evidence>
<sequence length="168" mass="18572">MSERPTSAWLHIALANQSLTLMTGDAAVRRWSVSTAARGAGEQMGSYQTPRGWHRIRALIGGMAPVGAVFVGRRWTGERYTAALGQRHPERDWILSRILWLCGSEVGTNRLGAVDTQRRYIYIHGTPDEVPLGIPGSKGCVRMHNADVIELFDHCHPGMPVWITEEAG</sequence>
<keyword evidence="12" id="KW-1185">Reference proteome</keyword>
<feature type="active site" description="Proton donor/acceptor" evidence="9">
    <location>
        <position position="124"/>
    </location>
</feature>
<name>A0A4Z0FE96_9GAMM</name>
<keyword evidence="3" id="KW-0328">Glycosyltransferase</keyword>
<comment type="similarity">
    <text evidence="2">Belongs to the YkuD family.</text>
</comment>
<evidence type="ECO:0000256" key="2">
    <source>
        <dbReference type="ARBA" id="ARBA00005992"/>
    </source>
</evidence>
<keyword evidence="7 9" id="KW-0573">Peptidoglycan synthesis</keyword>
<dbReference type="PROSITE" id="PS52029">
    <property type="entry name" value="LD_TPASE"/>
    <property type="match status" value="1"/>
</dbReference>
<dbReference type="SUPFAM" id="SSF141523">
    <property type="entry name" value="L,D-transpeptidase catalytic domain-like"/>
    <property type="match status" value="1"/>
</dbReference>
<dbReference type="Pfam" id="PF03734">
    <property type="entry name" value="YkuD"/>
    <property type="match status" value="1"/>
</dbReference>
<keyword evidence="5" id="KW-0378">Hydrolase</keyword>
<dbReference type="GO" id="GO:0016757">
    <property type="term" value="F:glycosyltransferase activity"/>
    <property type="evidence" value="ECO:0007669"/>
    <property type="project" value="UniProtKB-KW"/>
</dbReference>
<feature type="active site" description="Nucleophile" evidence="9">
    <location>
        <position position="140"/>
    </location>
</feature>
<keyword evidence="4" id="KW-0808">Transferase</keyword>
<keyword evidence="6 9" id="KW-0133">Cell shape</keyword>
<dbReference type="OrthoDB" id="9787225at2"/>
<comment type="pathway">
    <text evidence="1 9">Cell wall biogenesis; peptidoglycan biosynthesis.</text>
</comment>
<dbReference type="AlphaFoldDB" id="A0A4Z0FE96"/>
<evidence type="ECO:0000256" key="1">
    <source>
        <dbReference type="ARBA" id="ARBA00004752"/>
    </source>
</evidence>
<dbReference type="Proteomes" id="UP000297890">
    <property type="component" value="Unassembled WGS sequence"/>
</dbReference>
<comment type="caution">
    <text evidence="11">The sequence shown here is derived from an EMBL/GenBank/DDBJ whole genome shotgun (WGS) entry which is preliminary data.</text>
</comment>
<dbReference type="RefSeq" id="WP_135280745.1">
    <property type="nucleotide sequence ID" value="NZ_SRIO01000002.1"/>
</dbReference>
<evidence type="ECO:0000256" key="6">
    <source>
        <dbReference type="ARBA" id="ARBA00022960"/>
    </source>
</evidence>